<dbReference type="PRINTS" id="PR00364">
    <property type="entry name" value="DISEASERSIST"/>
</dbReference>
<dbReference type="Pfam" id="PF23598">
    <property type="entry name" value="LRR_14"/>
    <property type="match status" value="1"/>
</dbReference>
<dbReference type="Proteomes" id="UP000694853">
    <property type="component" value="Unplaced"/>
</dbReference>
<proteinExistence type="predicted"/>
<keyword evidence="2" id="KW-0611">Plant defense</keyword>
<dbReference type="GO" id="GO:0006952">
    <property type="term" value="P:defense response"/>
    <property type="evidence" value="ECO:0007669"/>
    <property type="project" value="UniProtKB-KW"/>
</dbReference>
<evidence type="ECO:0000313" key="6">
    <source>
        <dbReference type="Proteomes" id="UP000694853"/>
    </source>
</evidence>
<reference evidence="6" key="1">
    <citation type="journal article" date="2019" name="Toxins">
        <title>Detection of Abrin-Like and Prepropulchellin-Like Toxin Genes and Transcripts Using Whole Genome Sequencing and Full-Length Transcript Sequencing of Abrus precatorius.</title>
        <authorList>
            <person name="Hovde B.T."/>
            <person name="Daligault H.E."/>
            <person name="Hanschen E.R."/>
            <person name="Kunde Y.A."/>
            <person name="Johnson M.B."/>
            <person name="Starkenburg S.R."/>
            <person name="Johnson S.L."/>
        </authorList>
    </citation>
    <scope>NUCLEOTIDE SEQUENCE [LARGE SCALE GENOMIC DNA]</scope>
</reference>
<dbReference type="KEGG" id="aprc:113852124"/>
<dbReference type="SUPFAM" id="SSF52058">
    <property type="entry name" value="L domain-like"/>
    <property type="match status" value="2"/>
</dbReference>
<keyword evidence="1" id="KW-0677">Repeat</keyword>
<dbReference type="PANTHER" id="PTHR36766:SF51">
    <property type="entry name" value="DISEASE RESISTANCE RPP13-LIKE PROTEIN 1"/>
    <property type="match status" value="1"/>
</dbReference>
<dbReference type="InterPro" id="IPR002182">
    <property type="entry name" value="NB-ARC"/>
</dbReference>
<evidence type="ECO:0000259" key="4">
    <source>
        <dbReference type="Pfam" id="PF23559"/>
    </source>
</evidence>
<dbReference type="Gene3D" id="1.10.8.430">
    <property type="entry name" value="Helical domain of apoptotic protease-activating factors"/>
    <property type="match status" value="1"/>
</dbReference>
<dbReference type="InterPro" id="IPR055414">
    <property type="entry name" value="LRR_R13L4/SHOC2-like"/>
</dbReference>
<dbReference type="InterPro" id="IPR036388">
    <property type="entry name" value="WH-like_DNA-bd_sf"/>
</dbReference>
<feature type="domain" description="Disease resistance protein winged helix" evidence="4">
    <location>
        <begin position="230"/>
        <end position="298"/>
    </location>
</feature>
<evidence type="ECO:0000259" key="3">
    <source>
        <dbReference type="Pfam" id="PF00931"/>
    </source>
</evidence>
<dbReference type="AlphaFoldDB" id="A0A8B8K505"/>
<evidence type="ECO:0000256" key="2">
    <source>
        <dbReference type="ARBA" id="ARBA00022821"/>
    </source>
</evidence>
<feature type="domain" description="Disease resistance R13L4/SHOC-2-like LRR" evidence="5">
    <location>
        <begin position="372"/>
        <end position="663"/>
    </location>
</feature>
<dbReference type="PANTHER" id="PTHR36766">
    <property type="entry name" value="PLANT BROAD-SPECTRUM MILDEW RESISTANCE PROTEIN RPW8"/>
    <property type="match status" value="1"/>
</dbReference>
<dbReference type="InterPro" id="IPR027417">
    <property type="entry name" value="P-loop_NTPase"/>
</dbReference>
<dbReference type="RefSeq" id="XP_027338173.1">
    <property type="nucleotide sequence ID" value="XM_027482372.1"/>
</dbReference>
<dbReference type="FunFam" id="1.10.10.10:FF:000322">
    <property type="entry name" value="Probable disease resistance protein At1g63360"/>
    <property type="match status" value="1"/>
</dbReference>
<protein>
    <submittedName>
        <fullName evidence="7">Disease resistance protein At3g14460</fullName>
    </submittedName>
</protein>
<accession>A0A8B8K505</accession>
<dbReference type="OrthoDB" id="1896560at2759"/>
<evidence type="ECO:0000259" key="5">
    <source>
        <dbReference type="Pfam" id="PF23598"/>
    </source>
</evidence>
<dbReference type="InterPro" id="IPR058922">
    <property type="entry name" value="WHD_DRP"/>
</dbReference>
<reference evidence="7" key="2">
    <citation type="submission" date="2025-08" db="UniProtKB">
        <authorList>
            <consortium name="RefSeq"/>
        </authorList>
    </citation>
    <scope>IDENTIFICATION</scope>
    <source>
        <tissue evidence="7">Young leaves</tissue>
    </source>
</reference>
<dbReference type="GeneID" id="113852124"/>
<dbReference type="Gene3D" id="1.10.10.10">
    <property type="entry name" value="Winged helix-like DNA-binding domain superfamily/Winged helix DNA-binding domain"/>
    <property type="match status" value="1"/>
</dbReference>
<dbReference type="InterPro" id="IPR032675">
    <property type="entry name" value="LRR_dom_sf"/>
</dbReference>
<name>A0A8B8K505_ABRPR</name>
<dbReference type="Gene3D" id="3.80.10.10">
    <property type="entry name" value="Ribonuclease Inhibitor"/>
    <property type="match status" value="3"/>
</dbReference>
<sequence length="1042" mass="119212">MGGIGKTTLAQLVYNDDRVKHNFVLTAWVYVSEEFNVSKIIKAILEAITSQRSNTEELDILLLEFKKMVSGKKFLFILDDIWNENYVNWDHLRSYFFYGAQGSAIVVTTRSEKVASFMQTVSSHRLGHLSDKHCWDLLAKHAFGDRCCKVDPVLERIGKDIVKKCQGLPLAVKTLGGLLRSKPDVKDWDIILKNDIWNLLENECQIIPALRISYYYLPPCLKRCFAYCSMFPKDYEFDKEEPVLVWMAENFLQPQKGNMKVEDIGNEYFFCLVSRSFFQSSSNKKECFVMHHLMHDLAKFVAGEFCLASEADNEQRIPQRTRHLSYDALSYPVFKNFLMFCEAKHLRTFLPIYSDNYGVLPLHERVPHLIFTKLRCLRVLSLSGYGTIELLPDSIGELIHLRYLDLSRTKIKLLPDSVCGLYNLQTLKLTDCFYLTTLPEDFFLLVNLRYLDIRRAGIEGMPTRIGELKSLQFLSDFIIGKETRISELGELEDLTKSLAISRLENTQNSDAKMKDKKFLEHLEFSWSSNFLGSIPLGFETKILHNLQPQMNLKSLSIRGYPGSEFPVWIGHNGYHNMVSLSLHCCDCSLLPPLGQPPSLKHLLIHSFHETCSIGPEFFGTSELSSMAPFASLETLIFSELEKLLSFQVEPHAFQQLREFELRKCTSLVGDLHNSLPALKKLVIIGCNNLVSSLPTFPMVQEIEIHQSENIVLKEIPISLHSLRVSGSNVVDSVFMSMMQSENYLEHLEISDCFSTTSFSGCCLPNSLKTLEFKNCKNFEVHMFQCHTTLESYKMQNRCDLVESFPVDMLPVLKCLHIEGCENLASLLVAEGPMEYLDSIAIIQCPKLVSFHELELYAPRLRSLTISRCENMLPNQMQSLLPTLTELSICDCPEIESFPEMGLPSSLSSLVITNCLKLTALRMQWNLPSTLTSLTISGIYEIVESFPEDGLLPDTLTYLSIEKVLMLKLDCKKLQYLTSLKYLWIVNCPMLESMTEASLPCSLIKLTIRSCPFLEEKCRMKSREIWPKIAHIRNIRIGDKWMS</sequence>
<dbReference type="InterPro" id="IPR042197">
    <property type="entry name" value="Apaf_helical"/>
</dbReference>
<evidence type="ECO:0000256" key="1">
    <source>
        <dbReference type="ARBA" id="ARBA00022737"/>
    </source>
</evidence>
<evidence type="ECO:0000313" key="7">
    <source>
        <dbReference type="RefSeq" id="XP_027338173.1"/>
    </source>
</evidence>
<dbReference type="Pfam" id="PF00931">
    <property type="entry name" value="NB-ARC"/>
    <property type="match status" value="1"/>
</dbReference>
<dbReference type="SUPFAM" id="SSF52540">
    <property type="entry name" value="P-loop containing nucleoside triphosphate hydrolases"/>
    <property type="match status" value="1"/>
</dbReference>
<dbReference type="Gene3D" id="3.40.50.300">
    <property type="entry name" value="P-loop containing nucleotide triphosphate hydrolases"/>
    <property type="match status" value="1"/>
</dbReference>
<organism evidence="6 7">
    <name type="scientific">Abrus precatorius</name>
    <name type="common">Indian licorice</name>
    <name type="synonym">Glycine abrus</name>
    <dbReference type="NCBI Taxonomy" id="3816"/>
    <lineage>
        <taxon>Eukaryota</taxon>
        <taxon>Viridiplantae</taxon>
        <taxon>Streptophyta</taxon>
        <taxon>Embryophyta</taxon>
        <taxon>Tracheophyta</taxon>
        <taxon>Spermatophyta</taxon>
        <taxon>Magnoliopsida</taxon>
        <taxon>eudicotyledons</taxon>
        <taxon>Gunneridae</taxon>
        <taxon>Pentapetalae</taxon>
        <taxon>rosids</taxon>
        <taxon>fabids</taxon>
        <taxon>Fabales</taxon>
        <taxon>Fabaceae</taxon>
        <taxon>Papilionoideae</taxon>
        <taxon>50 kb inversion clade</taxon>
        <taxon>NPAAA clade</taxon>
        <taxon>indigoferoid/millettioid clade</taxon>
        <taxon>Abreae</taxon>
        <taxon>Abrus</taxon>
    </lineage>
</organism>
<feature type="domain" description="NB-ARC" evidence="3">
    <location>
        <begin position="1"/>
        <end position="144"/>
    </location>
</feature>
<dbReference type="GO" id="GO:0043531">
    <property type="term" value="F:ADP binding"/>
    <property type="evidence" value="ECO:0007669"/>
    <property type="project" value="InterPro"/>
</dbReference>
<keyword evidence="6" id="KW-1185">Reference proteome</keyword>
<gene>
    <name evidence="7" type="primary">LOC113852124</name>
</gene>
<dbReference type="Pfam" id="PF23559">
    <property type="entry name" value="WHD_DRP"/>
    <property type="match status" value="1"/>
</dbReference>